<dbReference type="InterPro" id="IPR015655">
    <property type="entry name" value="PP2C"/>
</dbReference>
<dbReference type="STRING" id="1157962.A0A250XKT2"/>
<feature type="domain" description="PPM-type phosphatase" evidence="1">
    <location>
        <begin position="13"/>
        <end position="298"/>
    </location>
</feature>
<dbReference type="CDD" id="cd00143">
    <property type="entry name" value="PP2Cc"/>
    <property type="match status" value="1"/>
</dbReference>
<name>A0A250XKT2_9CHLO</name>
<dbReference type="OrthoDB" id="10264738at2759"/>
<dbReference type="PROSITE" id="PS51746">
    <property type="entry name" value="PPM_2"/>
    <property type="match status" value="1"/>
</dbReference>
<keyword evidence="3" id="KW-1185">Reference proteome</keyword>
<dbReference type="Pfam" id="PF00481">
    <property type="entry name" value="PP2C"/>
    <property type="match status" value="1"/>
</dbReference>
<dbReference type="SMART" id="SM00331">
    <property type="entry name" value="PP2C_SIG"/>
    <property type="match status" value="1"/>
</dbReference>
<organism evidence="2 3">
    <name type="scientific">Chlamydomonas eustigma</name>
    <dbReference type="NCBI Taxonomy" id="1157962"/>
    <lineage>
        <taxon>Eukaryota</taxon>
        <taxon>Viridiplantae</taxon>
        <taxon>Chlorophyta</taxon>
        <taxon>core chlorophytes</taxon>
        <taxon>Chlorophyceae</taxon>
        <taxon>CS clade</taxon>
        <taxon>Chlamydomonadales</taxon>
        <taxon>Chlamydomonadaceae</taxon>
        <taxon>Chlamydomonas</taxon>
    </lineage>
</organism>
<dbReference type="SMART" id="SM00332">
    <property type="entry name" value="PP2Cc"/>
    <property type="match status" value="1"/>
</dbReference>
<dbReference type="GO" id="GO:0004722">
    <property type="term" value="F:protein serine/threonine phosphatase activity"/>
    <property type="evidence" value="ECO:0007669"/>
    <property type="project" value="InterPro"/>
</dbReference>
<sequence>MVSAKLIPGTVRDYGTFSSQGLRDEMEDDIYVSYNENLEILYCGVFDGHGGAQASNWLALELHQWLTPMIAGKPKAELYGTFSQCFKEGDARLMAHLGKLGHEVLSNAGSTATVVVVQQNHVVVANVGDSQAFLLRKGQAISLSTPHRVYGSGPEVQSESKRVMSTGAWIHDGRVCNILAVSRAFGDWEFKGEGLQRLLQGGVEKEYWSQDFADAQKFSSDPVIVTPDVALSDLTPEDDLMVVATDGLWDVVSPLEVLRLAQSRFKAGKTAAEVAEFLVSAALKRHTTDNVACVVIDFKGMEGRGASKNSSAGGSWLGGLFGKK</sequence>
<dbReference type="EMBL" id="BEGY01000098">
    <property type="protein sequence ID" value="GAX83410.1"/>
    <property type="molecule type" value="Genomic_DNA"/>
</dbReference>
<reference evidence="2 3" key="1">
    <citation type="submission" date="2017-08" db="EMBL/GenBank/DDBJ databases">
        <title>Acidophilic green algal genome provides insights into adaptation to an acidic environment.</title>
        <authorList>
            <person name="Hirooka S."/>
            <person name="Hirose Y."/>
            <person name="Kanesaki Y."/>
            <person name="Higuchi S."/>
            <person name="Fujiwara T."/>
            <person name="Onuma R."/>
            <person name="Era A."/>
            <person name="Ohbayashi R."/>
            <person name="Uzuka A."/>
            <person name="Nozaki H."/>
            <person name="Yoshikawa H."/>
            <person name="Miyagishima S.Y."/>
        </authorList>
    </citation>
    <scope>NUCLEOTIDE SEQUENCE [LARGE SCALE GENOMIC DNA]</scope>
    <source>
        <strain evidence="2 3">NIES-2499</strain>
    </source>
</reference>
<evidence type="ECO:0000313" key="3">
    <source>
        <dbReference type="Proteomes" id="UP000232323"/>
    </source>
</evidence>
<dbReference type="Gene3D" id="3.60.40.10">
    <property type="entry name" value="PPM-type phosphatase domain"/>
    <property type="match status" value="1"/>
</dbReference>
<dbReference type="InterPro" id="IPR001932">
    <property type="entry name" value="PPM-type_phosphatase-like_dom"/>
</dbReference>
<gene>
    <name evidence="2" type="ORF">CEUSTIGMA_g10835.t1</name>
</gene>
<dbReference type="AlphaFoldDB" id="A0A250XKT2"/>
<proteinExistence type="predicted"/>
<dbReference type="PANTHER" id="PTHR47992">
    <property type="entry name" value="PROTEIN PHOSPHATASE"/>
    <property type="match status" value="1"/>
</dbReference>
<protein>
    <recommendedName>
        <fullName evidence="1">PPM-type phosphatase domain-containing protein</fullName>
    </recommendedName>
</protein>
<evidence type="ECO:0000313" key="2">
    <source>
        <dbReference type="EMBL" id="GAX83410.1"/>
    </source>
</evidence>
<comment type="caution">
    <text evidence="2">The sequence shown here is derived from an EMBL/GenBank/DDBJ whole genome shotgun (WGS) entry which is preliminary data.</text>
</comment>
<dbReference type="SUPFAM" id="SSF81606">
    <property type="entry name" value="PP2C-like"/>
    <property type="match status" value="1"/>
</dbReference>
<evidence type="ECO:0000259" key="1">
    <source>
        <dbReference type="PROSITE" id="PS51746"/>
    </source>
</evidence>
<dbReference type="Proteomes" id="UP000232323">
    <property type="component" value="Unassembled WGS sequence"/>
</dbReference>
<accession>A0A250XKT2</accession>
<dbReference type="InterPro" id="IPR036457">
    <property type="entry name" value="PPM-type-like_dom_sf"/>
</dbReference>